<keyword evidence="1" id="KW-0812">Transmembrane</keyword>
<dbReference type="EMBL" id="HACM01006033">
    <property type="protein sequence ID" value="CRZ06475.1"/>
    <property type="molecule type" value="Transcribed_RNA"/>
</dbReference>
<protein>
    <submittedName>
        <fullName evidence="2">Uncharacterized protein</fullName>
    </submittedName>
</protein>
<organism evidence="2">
    <name type="scientific">Spongospora subterranea</name>
    <dbReference type="NCBI Taxonomy" id="70186"/>
    <lineage>
        <taxon>Eukaryota</taxon>
        <taxon>Sar</taxon>
        <taxon>Rhizaria</taxon>
        <taxon>Endomyxa</taxon>
        <taxon>Phytomyxea</taxon>
        <taxon>Plasmodiophorida</taxon>
        <taxon>Plasmodiophoridae</taxon>
        <taxon>Spongospora</taxon>
    </lineage>
</organism>
<proteinExistence type="predicted"/>
<dbReference type="AlphaFoldDB" id="A0A0H5QX13"/>
<keyword evidence="1" id="KW-0472">Membrane</keyword>
<evidence type="ECO:0000256" key="1">
    <source>
        <dbReference type="SAM" id="Phobius"/>
    </source>
</evidence>
<keyword evidence="1" id="KW-1133">Transmembrane helix</keyword>
<evidence type="ECO:0000313" key="2">
    <source>
        <dbReference type="EMBL" id="CRZ06475.1"/>
    </source>
</evidence>
<name>A0A0H5QX13_9EUKA</name>
<reference evidence="2" key="1">
    <citation type="submission" date="2015-04" db="EMBL/GenBank/DDBJ databases">
        <title>The genome sequence of the plant pathogenic Rhizarian Plasmodiophora brassicae reveals insights in its biotrophic life cycle and the origin of chitin synthesis.</title>
        <authorList>
            <person name="Schwelm A."/>
            <person name="Fogelqvist J."/>
            <person name="Knaust A."/>
            <person name="Julke S."/>
            <person name="Lilja T."/>
            <person name="Dhandapani V."/>
            <person name="Bonilla-Rosso G."/>
            <person name="Karlsson M."/>
            <person name="Shevchenko A."/>
            <person name="Choi S.R."/>
            <person name="Kim H.G."/>
            <person name="Park J.Y."/>
            <person name="Lim Y.P."/>
            <person name="Ludwig-Muller J."/>
            <person name="Dixelius C."/>
        </authorList>
    </citation>
    <scope>NUCLEOTIDE SEQUENCE</scope>
    <source>
        <tissue evidence="2">Potato root galls</tissue>
    </source>
</reference>
<accession>A0A0H5QX13</accession>
<sequence length="110" mass="12714">MGRPACAARSHFTKLEVQVNKTVYFFNCIHCFKAHADNPDSSPELELVYGRKECFDVHLETCHFCFNDMTMMRELSWVCLSLASVAVLLMLVKVDYQRALQSCNSRCKKR</sequence>
<feature type="transmembrane region" description="Helical" evidence="1">
    <location>
        <begin position="75"/>
        <end position="92"/>
    </location>
</feature>